<dbReference type="Pfam" id="PF12202">
    <property type="entry name" value="OSR1_C"/>
    <property type="match status" value="1"/>
</dbReference>
<evidence type="ECO:0000259" key="10">
    <source>
        <dbReference type="PROSITE" id="PS50011"/>
    </source>
</evidence>
<evidence type="ECO:0000256" key="5">
    <source>
        <dbReference type="ARBA" id="ARBA00022777"/>
    </source>
</evidence>
<dbReference type="KEGG" id="olu:OSTLU_24885"/>
<keyword evidence="3" id="KW-0808">Transferase</keyword>
<keyword evidence="2" id="KW-0723">Serine/threonine-protein kinase</keyword>
<feature type="compositionally biased region" description="Basic and acidic residues" evidence="9">
    <location>
        <begin position="519"/>
        <end position="529"/>
    </location>
</feature>
<feature type="region of interest" description="Disordered" evidence="9">
    <location>
        <begin position="1"/>
        <end position="79"/>
    </location>
</feature>
<evidence type="ECO:0000256" key="2">
    <source>
        <dbReference type="ARBA" id="ARBA00022527"/>
    </source>
</evidence>
<protein>
    <recommendedName>
        <fullName evidence="1">non-specific serine/threonine protein kinase</fullName>
        <ecNumber evidence="1">2.7.11.1</ecNumber>
    </recommendedName>
</protein>
<name>A4S0W4_OSTLU</name>
<feature type="compositionally biased region" description="Low complexity" evidence="9">
    <location>
        <begin position="530"/>
        <end position="540"/>
    </location>
</feature>
<gene>
    <name evidence="11" type="ORF">OSTLU_24885</name>
</gene>
<evidence type="ECO:0000256" key="6">
    <source>
        <dbReference type="ARBA" id="ARBA00022840"/>
    </source>
</evidence>
<dbReference type="InterPro" id="IPR011009">
    <property type="entry name" value="Kinase-like_dom_sf"/>
</dbReference>
<dbReference type="OMA" id="MENEIHL"/>
<feature type="compositionally biased region" description="Basic and acidic residues" evidence="9">
    <location>
        <begin position="8"/>
        <end position="20"/>
    </location>
</feature>
<accession>A4S0W4</accession>
<dbReference type="Gene3D" id="3.10.20.90">
    <property type="entry name" value="Phosphatidylinositol 3-kinase Catalytic Subunit, Chain A, domain 1"/>
    <property type="match status" value="1"/>
</dbReference>
<evidence type="ECO:0000256" key="4">
    <source>
        <dbReference type="ARBA" id="ARBA00022741"/>
    </source>
</evidence>
<dbReference type="InterPro" id="IPR000719">
    <property type="entry name" value="Prot_kinase_dom"/>
</dbReference>
<feature type="compositionally biased region" description="Basic and acidic residues" evidence="9">
    <location>
        <begin position="42"/>
        <end position="63"/>
    </location>
</feature>
<feature type="region of interest" description="Disordered" evidence="9">
    <location>
        <begin position="375"/>
        <end position="396"/>
    </location>
</feature>
<evidence type="ECO:0000256" key="1">
    <source>
        <dbReference type="ARBA" id="ARBA00012513"/>
    </source>
</evidence>
<dbReference type="FunFam" id="1.10.510.10:FF:001565">
    <property type="entry name" value="WNK protein kinase"/>
    <property type="match status" value="1"/>
</dbReference>
<proteinExistence type="predicted"/>
<evidence type="ECO:0000313" key="11">
    <source>
        <dbReference type="EMBL" id="ABO97551.1"/>
    </source>
</evidence>
<keyword evidence="6" id="KW-0067">ATP-binding</keyword>
<dbReference type="SUPFAM" id="SSF56112">
    <property type="entry name" value="Protein kinase-like (PK-like)"/>
    <property type="match status" value="1"/>
</dbReference>
<evidence type="ECO:0000256" key="9">
    <source>
        <dbReference type="SAM" id="MobiDB-lite"/>
    </source>
</evidence>
<dbReference type="Gene3D" id="1.10.510.10">
    <property type="entry name" value="Transferase(Phosphotransferase) domain 1"/>
    <property type="match status" value="1"/>
</dbReference>
<keyword evidence="4" id="KW-0547">Nucleotide-binding</keyword>
<dbReference type="PANTHER" id="PTHR13902">
    <property type="entry name" value="SERINE/THREONINE-PROTEIN KINASE WNK WITH NO LYSINE -RELATED"/>
    <property type="match status" value="1"/>
</dbReference>
<dbReference type="InterPro" id="IPR024678">
    <property type="entry name" value="Kinase_OSR1/WNK_CCT"/>
</dbReference>
<dbReference type="PROSITE" id="PS00108">
    <property type="entry name" value="PROTEIN_KINASE_ST"/>
    <property type="match status" value="1"/>
</dbReference>
<feature type="compositionally biased region" description="Acidic residues" evidence="9">
    <location>
        <begin position="64"/>
        <end position="75"/>
    </location>
</feature>
<dbReference type="Proteomes" id="UP000001568">
    <property type="component" value="Chromosome 8"/>
</dbReference>
<dbReference type="InterPro" id="IPR008271">
    <property type="entry name" value="Ser/Thr_kinase_AS"/>
</dbReference>
<dbReference type="RefSeq" id="XP_001419258.1">
    <property type="nucleotide sequence ID" value="XM_001419221.1"/>
</dbReference>
<dbReference type="Gramene" id="ABO97551">
    <property type="protein sequence ID" value="ABO97551"/>
    <property type="gene ID" value="OSTLU_24885"/>
</dbReference>
<evidence type="ECO:0000256" key="3">
    <source>
        <dbReference type="ARBA" id="ARBA00022679"/>
    </source>
</evidence>
<dbReference type="HOGENOM" id="CLU_000288_142_5_1"/>
<dbReference type="GO" id="GO:0004674">
    <property type="term" value="F:protein serine/threonine kinase activity"/>
    <property type="evidence" value="ECO:0007669"/>
    <property type="project" value="UniProtKB-KW"/>
</dbReference>
<dbReference type="EC" id="2.7.11.1" evidence="1"/>
<feature type="compositionally biased region" description="Low complexity" evidence="9">
    <location>
        <begin position="628"/>
        <end position="648"/>
    </location>
</feature>
<dbReference type="InterPro" id="IPR050588">
    <property type="entry name" value="WNK_Ser-Thr_kinase"/>
</dbReference>
<dbReference type="OrthoDB" id="4062651at2759"/>
<evidence type="ECO:0000313" key="12">
    <source>
        <dbReference type="Proteomes" id="UP000001568"/>
    </source>
</evidence>
<feature type="region of interest" description="Disordered" evidence="9">
    <location>
        <begin position="502"/>
        <end position="548"/>
    </location>
</feature>
<dbReference type="GeneID" id="5003078"/>
<comment type="catalytic activity">
    <reaction evidence="8">
        <text>L-seryl-[protein] + ATP = O-phospho-L-seryl-[protein] + ADP + H(+)</text>
        <dbReference type="Rhea" id="RHEA:17989"/>
        <dbReference type="Rhea" id="RHEA-COMP:9863"/>
        <dbReference type="Rhea" id="RHEA-COMP:11604"/>
        <dbReference type="ChEBI" id="CHEBI:15378"/>
        <dbReference type="ChEBI" id="CHEBI:29999"/>
        <dbReference type="ChEBI" id="CHEBI:30616"/>
        <dbReference type="ChEBI" id="CHEBI:83421"/>
        <dbReference type="ChEBI" id="CHEBI:456216"/>
        <dbReference type="EC" id="2.7.11.1"/>
    </reaction>
</comment>
<reference evidence="11 12" key="1">
    <citation type="journal article" date="2007" name="Proc. Natl. Acad. Sci. U.S.A.">
        <title>The tiny eukaryote Ostreococcus provides genomic insights into the paradox of plankton speciation.</title>
        <authorList>
            <person name="Palenik B."/>
            <person name="Grimwood J."/>
            <person name="Aerts A."/>
            <person name="Rouze P."/>
            <person name="Salamov A."/>
            <person name="Putnam N."/>
            <person name="Dupont C."/>
            <person name="Jorgensen R."/>
            <person name="Derelle E."/>
            <person name="Rombauts S."/>
            <person name="Zhou K."/>
            <person name="Otillar R."/>
            <person name="Merchant S.S."/>
            <person name="Podell S."/>
            <person name="Gaasterland T."/>
            <person name="Napoli C."/>
            <person name="Gendler K."/>
            <person name="Manuell A."/>
            <person name="Tai V."/>
            <person name="Vallon O."/>
            <person name="Piganeau G."/>
            <person name="Jancek S."/>
            <person name="Heijde M."/>
            <person name="Jabbari K."/>
            <person name="Bowler C."/>
            <person name="Lohr M."/>
            <person name="Robbens S."/>
            <person name="Werner G."/>
            <person name="Dubchak I."/>
            <person name="Pazour G.J."/>
            <person name="Ren Q."/>
            <person name="Paulsen I."/>
            <person name="Delwiche C."/>
            <person name="Schmutz J."/>
            <person name="Rokhsar D."/>
            <person name="Van de Peer Y."/>
            <person name="Moreau H."/>
            <person name="Grigoriev I.V."/>
        </authorList>
    </citation>
    <scope>NUCLEOTIDE SEQUENCE [LARGE SCALE GENOMIC DNA]</scope>
    <source>
        <strain evidence="11 12">CCE9901</strain>
    </source>
</reference>
<dbReference type="FunFam" id="3.30.200.20:FF:000075">
    <property type="entry name" value="Probable serine/threonine-protein kinase WNK1"/>
    <property type="match status" value="1"/>
</dbReference>
<dbReference type="eggNOG" id="KOG0584">
    <property type="taxonomic scope" value="Eukaryota"/>
</dbReference>
<feature type="compositionally biased region" description="Basic and acidic residues" evidence="9">
    <location>
        <begin position="502"/>
        <end position="511"/>
    </location>
</feature>
<comment type="catalytic activity">
    <reaction evidence="7">
        <text>L-threonyl-[protein] + ATP = O-phospho-L-threonyl-[protein] + ADP + H(+)</text>
        <dbReference type="Rhea" id="RHEA:46608"/>
        <dbReference type="Rhea" id="RHEA-COMP:11060"/>
        <dbReference type="Rhea" id="RHEA-COMP:11605"/>
        <dbReference type="ChEBI" id="CHEBI:15378"/>
        <dbReference type="ChEBI" id="CHEBI:30013"/>
        <dbReference type="ChEBI" id="CHEBI:30616"/>
        <dbReference type="ChEBI" id="CHEBI:61977"/>
        <dbReference type="ChEBI" id="CHEBI:456216"/>
        <dbReference type="EC" id="2.7.11.1"/>
    </reaction>
</comment>
<dbReference type="AlphaFoldDB" id="A4S0W4"/>
<organism evidence="11 12">
    <name type="scientific">Ostreococcus lucimarinus (strain CCE9901)</name>
    <dbReference type="NCBI Taxonomy" id="436017"/>
    <lineage>
        <taxon>Eukaryota</taxon>
        <taxon>Viridiplantae</taxon>
        <taxon>Chlorophyta</taxon>
        <taxon>Mamiellophyceae</taxon>
        <taxon>Mamiellales</taxon>
        <taxon>Bathycoccaceae</taxon>
        <taxon>Ostreococcus</taxon>
    </lineage>
</organism>
<keyword evidence="5" id="KW-0418">Kinase</keyword>
<dbReference type="Pfam" id="PF00069">
    <property type="entry name" value="Pkinase"/>
    <property type="match status" value="1"/>
</dbReference>
<dbReference type="EMBL" id="CP000588">
    <property type="protein sequence ID" value="ABO97551.1"/>
    <property type="molecule type" value="Genomic_DNA"/>
</dbReference>
<evidence type="ECO:0000256" key="8">
    <source>
        <dbReference type="ARBA" id="ARBA00048679"/>
    </source>
</evidence>
<evidence type="ECO:0000256" key="7">
    <source>
        <dbReference type="ARBA" id="ARBA00047899"/>
    </source>
</evidence>
<keyword evidence="12" id="KW-1185">Reference proteome</keyword>
<sequence length="648" mass="72611">MADTEEGELTHKTAVMRDEETQVNGETKIESESPDGVNVQDEGLREASPTRRDADEVNARAEDDPPSQEEEEPEEETTKFVEWDPTGRFGRTTELLGRGTYKNVYKAFDEEEGMDVAWNQVKVHGLPAVEKQRLLGEVEILKRLDHKNVLKFYHSWNTTNEKTGEVSVNFITEACAGTLNKYAARFKNNLDMRAVKSWARQILRGLEYLHSHEPPIVHRDLKCDNIFVNGNAGEIKIGDLGLAAMLDHQRTHSVIGTPEFMAPELYEEDYDERVDIYSFGMCLIELVTFECPYNECKNPAQIYKRVSSGIPPAALETIKEKGDDIYEFISLAIAPADERPTAQQLLDHVWLKKKEKKTMVPRAVVEEEPEVPRPIVKEEEEEEEPPRVAQTRGDNGRKIVRVYSEADTLEPPEHRRGASLDVRVKGTFLEDNSLRLRLRIADSSGQNRTVEFPFNTETDSARSVATEMVEELGLEMTAVETIEREIEKEVKYLWDEKKGFCERPESKRHSAENSGGSSPEEKLRGRPESSRAGAISASASQEHLAQSPSQIEMMLTQSPSTESLSEKPRILVDDHAILPEKSHAVQHEESLLRPQSAFAAVKPQEQAPVAAAAARGTTIASSRHPRDFAGSFSSSGAARGGRPIARAV</sequence>
<feature type="domain" description="Protein kinase" evidence="10">
    <location>
        <begin position="90"/>
        <end position="351"/>
    </location>
</feature>
<dbReference type="Gene3D" id="3.30.200.20">
    <property type="entry name" value="Phosphorylase Kinase, domain 1"/>
    <property type="match status" value="1"/>
</dbReference>
<feature type="region of interest" description="Disordered" evidence="9">
    <location>
        <begin position="613"/>
        <end position="648"/>
    </location>
</feature>
<dbReference type="SMART" id="SM00220">
    <property type="entry name" value="S_TKc"/>
    <property type="match status" value="1"/>
</dbReference>
<dbReference type="GO" id="GO:0005524">
    <property type="term" value="F:ATP binding"/>
    <property type="evidence" value="ECO:0007669"/>
    <property type="project" value="UniProtKB-KW"/>
</dbReference>
<dbReference type="PROSITE" id="PS50011">
    <property type="entry name" value="PROTEIN_KINASE_DOM"/>
    <property type="match status" value="1"/>
</dbReference>
<dbReference type="CDD" id="cd13983">
    <property type="entry name" value="STKc_WNK"/>
    <property type="match status" value="1"/>
</dbReference>